<organism evidence="1">
    <name type="scientific">Streptomyces sp. Y1</name>
    <dbReference type="NCBI Taxonomy" id="3238634"/>
    <lineage>
        <taxon>Bacteria</taxon>
        <taxon>Bacillati</taxon>
        <taxon>Actinomycetota</taxon>
        <taxon>Actinomycetes</taxon>
        <taxon>Kitasatosporales</taxon>
        <taxon>Streptomycetaceae</taxon>
        <taxon>Streptomyces</taxon>
    </lineage>
</organism>
<dbReference type="RefSeq" id="WP_157882069.1">
    <property type="nucleotide sequence ID" value="NZ_CP163445.1"/>
</dbReference>
<dbReference type="AlphaFoldDB" id="A0AB39TUQ4"/>
<evidence type="ECO:0000313" key="1">
    <source>
        <dbReference type="EMBL" id="XDQ82978.1"/>
    </source>
</evidence>
<protein>
    <submittedName>
        <fullName evidence="1">Uncharacterized protein</fullName>
    </submittedName>
</protein>
<dbReference type="EMBL" id="CP163445">
    <property type="protein sequence ID" value="XDQ82978.1"/>
    <property type="molecule type" value="Genomic_DNA"/>
</dbReference>
<sequence>MRLLIGPAFLALFLLAIAVVALGALAVLRMPYRPDDTTAPTARDHDHQPVP</sequence>
<accession>A0AB39TUQ4</accession>
<reference evidence="1" key="1">
    <citation type="submission" date="2024-07" db="EMBL/GenBank/DDBJ databases">
        <authorList>
            <person name="Yu S.T."/>
        </authorList>
    </citation>
    <scope>NUCLEOTIDE SEQUENCE</scope>
    <source>
        <strain evidence="1">Y1</strain>
    </source>
</reference>
<proteinExistence type="predicted"/>
<name>A0AB39TUQ4_9ACTN</name>
<gene>
    <name evidence="1" type="ORF">AB2U05_32995</name>
</gene>